<accession>A0AAV7NKY4</accession>
<feature type="compositionally biased region" description="Low complexity" evidence="1">
    <location>
        <begin position="36"/>
        <end position="53"/>
    </location>
</feature>
<evidence type="ECO:0000256" key="1">
    <source>
        <dbReference type="SAM" id="MobiDB-lite"/>
    </source>
</evidence>
<sequence>MAPAMMRVRVCTIGVRWNMAALEMRKVCGLSSRVTLRRTSGSSRGTTSEVTSEFSCRLAAPETTAGKQRASVPQKGKKKTLEELLEQRSREAVM</sequence>
<keyword evidence="3" id="KW-1185">Reference proteome</keyword>
<organism evidence="2 3">
    <name type="scientific">Pleurodeles waltl</name>
    <name type="common">Iberian ribbed newt</name>
    <dbReference type="NCBI Taxonomy" id="8319"/>
    <lineage>
        <taxon>Eukaryota</taxon>
        <taxon>Metazoa</taxon>
        <taxon>Chordata</taxon>
        <taxon>Craniata</taxon>
        <taxon>Vertebrata</taxon>
        <taxon>Euteleostomi</taxon>
        <taxon>Amphibia</taxon>
        <taxon>Batrachia</taxon>
        <taxon>Caudata</taxon>
        <taxon>Salamandroidea</taxon>
        <taxon>Salamandridae</taxon>
        <taxon>Pleurodelinae</taxon>
        <taxon>Pleurodeles</taxon>
    </lineage>
</organism>
<dbReference type="Proteomes" id="UP001066276">
    <property type="component" value="Chromosome 8"/>
</dbReference>
<name>A0AAV7NKY4_PLEWA</name>
<feature type="region of interest" description="Disordered" evidence="1">
    <location>
        <begin position="36"/>
        <end position="80"/>
    </location>
</feature>
<dbReference type="EMBL" id="JANPWB010000012">
    <property type="protein sequence ID" value="KAJ1115307.1"/>
    <property type="molecule type" value="Genomic_DNA"/>
</dbReference>
<gene>
    <name evidence="2" type="ORF">NDU88_003533</name>
</gene>
<proteinExistence type="predicted"/>
<protein>
    <submittedName>
        <fullName evidence="2">Uncharacterized protein</fullName>
    </submittedName>
</protein>
<evidence type="ECO:0000313" key="2">
    <source>
        <dbReference type="EMBL" id="KAJ1115307.1"/>
    </source>
</evidence>
<dbReference type="AlphaFoldDB" id="A0AAV7NKY4"/>
<reference evidence="2" key="1">
    <citation type="journal article" date="2022" name="bioRxiv">
        <title>Sequencing and chromosome-scale assembly of the giantPleurodeles waltlgenome.</title>
        <authorList>
            <person name="Brown T."/>
            <person name="Elewa A."/>
            <person name="Iarovenko S."/>
            <person name="Subramanian E."/>
            <person name="Araus A.J."/>
            <person name="Petzold A."/>
            <person name="Susuki M."/>
            <person name="Suzuki K.-i.T."/>
            <person name="Hayashi T."/>
            <person name="Toyoda A."/>
            <person name="Oliveira C."/>
            <person name="Osipova E."/>
            <person name="Leigh N.D."/>
            <person name="Simon A."/>
            <person name="Yun M.H."/>
        </authorList>
    </citation>
    <scope>NUCLEOTIDE SEQUENCE</scope>
    <source>
        <strain evidence="2">20211129_DDA</strain>
        <tissue evidence="2">Liver</tissue>
    </source>
</reference>
<comment type="caution">
    <text evidence="2">The sequence shown here is derived from an EMBL/GenBank/DDBJ whole genome shotgun (WGS) entry which is preliminary data.</text>
</comment>
<evidence type="ECO:0000313" key="3">
    <source>
        <dbReference type="Proteomes" id="UP001066276"/>
    </source>
</evidence>